<accession>A0A1Y2NZL0</accession>
<dbReference type="AlphaFoldDB" id="A0A1Y2NZL0"/>
<sequence length="77" mass="7974">MRGPTAVVDALVRLQGARGSSPLRWLVVRVAGTTGYLLKDAPEDLAAAARTAAAGRTTPAPAAADRLMNRLRTPAPP</sequence>
<evidence type="ECO:0000256" key="1">
    <source>
        <dbReference type="SAM" id="MobiDB-lite"/>
    </source>
</evidence>
<comment type="caution">
    <text evidence="2">The sequence shown here is derived from an EMBL/GenBank/DDBJ whole genome shotgun (WGS) entry which is preliminary data.</text>
</comment>
<dbReference type="EMBL" id="MIFZ01000183">
    <property type="protein sequence ID" value="OSY52378.1"/>
    <property type="molecule type" value="Genomic_DNA"/>
</dbReference>
<name>A0A1Y2NZL0_STRFR</name>
<evidence type="ECO:0000313" key="2">
    <source>
        <dbReference type="EMBL" id="OSY52378.1"/>
    </source>
</evidence>
<evidence type="ECO:0000313" key="3">
    <source>
        <dbReference type="Proteomes" id="UP000194318"/>
    </source>
</evidence>
<protein>
    <submittedName>
        <fullName evidence="2">Uncharacterized protein</fullName>
    </submittedName>
</protein>
<organism evidence="2 3">
    <name type="scientific">Streptomyces fradiae ATCC 10745 = DSM 40063</name>
    <dbReference type="NCBI Taxonomy" id="1319510"/>
    <lineage>
        <taxon>Bacteria</taxon>
        <taxon>Bacillati</taxon>
        <taxon>Actinomycetota</taxon>
        <taxon>Actinomycetes</taxon>
        <taxon>Kitasatosporales</taxon>
        <taxon>Streptomycetaceae</taxon>
        <taxon>Streptomyces</taxon>
    </lineage>
</organism>
<feature type="compositionally biased region" description="Low complexity" evidence="1">
    <location>
        <begin position="52"/>
        <end position="66"/>
    </location>
</feature>
<dbReference type="Proteomes" id="UP000194318">
    <property type="component" value="Unassembled WGS sequence"/>
</dbReference>
<proteinExistence type="predicted"/>
<feature type="region of interest" description="Disordered" evidence="1">
    <location>
        <begin position="52"/>
        <end position="77"/>
    </location>
</feature>
<reference evidence="2 3" key="1">
    <citation type="submission" date="2016-09" db="EMBL/GenBank/DDBJ databases">
        <title>Streptomyces fradiae DSM40063, a candidate organism with high potential of specific P450 cytochromes.</title>
        <authorList>
            <person name="Grumaz C."/>
            <person name="Vainshtein Y."/>
            <person name="Kirstahler P."/>
            <person name="Sohn K."/>
        </authorList>
    </citation>
    <scope>NUCLEOTIDE SEQUENCE [LARGE SCALE GENOMIC DNA]</scope>
    <source>
        <strain evidence="2 3">DSM 40063</strain>
    </source>
</reference>
<gene>
    <name evidence="2" type="ORF">BG846_01953</name>
</gene>